<proteinExistence type="predicted"/>
<accession>A0A511HDP3</accession>
<name>A0A511HDP3_9BACT</name>
<sequence length="344" mass="38196">MDLGLETRGCVGIHAQDEPLGISLHGALYRCADLQRGGARINRERLVLTERQANGRSVGDARRARGWQQELAIAAEIRGWARRRKQPCRTNACVLLDIHLDGLHRLLDQPAPTRGLHPTNHRRYVRHQLARHAGMGGTARGIGCMGLGGVAAGTKCTQRRQGQLPAPGGGRPGSEGLHVERLVVDFRDKRLEGPIIRHIKLEPDLRASHAGLVGWRPVELQRNAGWLRVLRLDDVELQVRRRRSVARWVENPRPERVAALFNPLELERALETREEAPAGDDFPWGQGIGDAGFLISAVLGGEDGVRVGNGHRRPRLRHQFHVDPSHSDVVLYGDTHPERAVDPD</sequence>
<gene>
    <name evidence="1" type="ORF">MVI01_34520</name>
</gene>
<protein>
    <submittedName>
        <fullName evidence="1">Uncharacterized protein</fullName>
    </submittedName>
</protein>
<dbReference type="Proteomes" id="UP000321224">
    <property type="component" value="Unassembled WGS sequence"/>
</dbReference>
<evidence type="ECO:0000313" key="2">
    <source>
        <dbReference type="Proteomes" id="UP000321224"/>
    </source>
</evidence>
<comment type="caution">
    <text evidence="1">The sequence shown here is derived from an EMBL/GenBank/DDBJ whole genome shotgun (WGS) entry which is preliminary data.</text>
</comment>
<dbReference type="EMBL" id="BJVY01000018">
    <property type="protein sequence ID" value="GEL71668.1"/>
    <property type="molecule type" value="Genomic_DNA"/>
</dbReference>
<reference evidence="1 2" key="1">
    <citation type="submission" date="2019-07" db="EMBL/GenBank/DDBJ databases">
        <title>Whole genome shotgun sequence of Myxococcus virescens NBRC 100334.</title>
        <authorList>
            <person name="Hosoyama A."/>
            <person name="Uohara A."/>
            <person name="Ohji S."/>
            <person name="Ichikawa N."/>
        </authorList>
    </citation>
    <scope>NUCLEOTIDE SEQUENCE [LARGE SCALE GENOMIC DNA]</scope>
    <source>
        <strain evidence="1 2">NBRC 100334</strain>
    </source>
</reference>
<dbReference type="AlphaFoldDB" id="A0A511HDP3"/>
<evidence type="ECO:0000313" key="1">
    <source>
        <dbReference type="EMBL" id="GEL71668.1"/>
    </source>
</evidence>
<organism evidence="1 2">
    <name type="scientific">Myxococcus virescens</name>
    <dbReference type="NCBI Taxonomy" id="83456"/>
    <lineage>
        <taxon>Bacteria</taxon>
        <taxon>Pseudomonadati</taxon>
        <taxon>Myxococcota</taxon>
        <taxon>Myxococcia</taxon>
        <taxon>Myxococcales</taxon>
        <taxon>Cystobacterineae</taxon>
        <taxon>Myxococcaceae</taxon>
        <taxon>Myxococcus</taxon>
    </lineage>
</organism>